<dbReference type="NCBIfam" id="TIGR00151">
    <property type="entry name" value="ispF"/>
    <property type="match status" value="1"/>
</dbReference>
<proteinExistence type="inferred from homology"/>
<comment type="function">
    <text evidence="9">Involved in the biosynthesis of isopentenyl diphosphate (IPP) and dimethylallyl diphosphate (DMAPP), two major building blocks of isoprenoid compounds. Catalyzes the conversion of 4-diphosphocytidyl-2-C-methyl-D-erythritol 2-phosphate (CDP-ME2P) to 2-C-methyl-D-erythritol 2,4-cyclodiphosphate (ME-CPP) with a corresponding release of cytidine 5-monophosphate (CMP).</text>
</comment>
<organism evidence="12 13">
    <name type="scientific">Candidatus Arsenophonus lipoptenae</name>
    <dbReference type="NCBI Taxonomy" id="634113"/>
    <lineage>
        <taxon>Bacteria</taxon>
        <taxon>Pseudomonadati</taxon>
        <taxon>Pseudomonadota</taxon>
        <taxon>Gammaproteobacteria</taxon>
        <taxon>Enterobacterales</taxon>
        <taxon>Morganellaceae</taxon>
        <taxon>Arsenophonus</taxon>
    </lineage>
</organism>
<dbReference type="InterPro" id="IPR036571">
    <property type="entry name" value="MECDP_synthase_sf"/>
</dbReference>
<feature type="site" description="Transition state stabilizer" evidence="9">
    <location>
        <position position="133"/>
    </location>
</feature>
<dbReference type="PANTHER" id="PTHR43181">
    <property type="entry name" value="2-C-METHYL-D-ERYTHRITOL 2,4-CYCLODIPHOSPHATE SYNTHASE, CHLOROPLASTIC"/>
    <property type="match status" value="1"/>
</dbReference>
<evidence type="ECO:0000259" key="11">
    <source>
        <dbReference type="Pfam" id="PF02542"/>
    </source>
</evidence>
<feature type="binding site" evidence="9">
    <location>
        <begin position="61"/>
        <end position="65"/>
    </location>
    <ligand>
        <name>4-CDP-2-C-methyl-D-erythritol 2-phosphate</name>
        <dbReference type="ChEBI" id="CHEBI:57919"/>
    </ligand>
</feature>
<accession>A0A0X9VMV5</accession>
<dbReference type="GO" id="GO:0016114">
    <property type="term" value="P:terpenoid biosynthetic process"/>
    <property type="evidence" value="ECO:0007669"/>
    <property type="project" value="InterPro"/>
</dbReference>
<dbReference type="STRING" id="634113.AUT07_00518"/>
<evidence type="ECO:0000256" key="5">
    <source>
        <dbReference type="ARBA" id="ARBA00012579"/>
    </source>
</evidence>
<reference evidence="12 13" key="1">
    <citation type="submission" date="2016-01" db="EMBL/GenBank/DDBJ databases">
        <title>Genome sequence of Ca. Arsenophonus lipopteni, the exclusive symbiont of a blood sucking fly Lipoptena cervi (Diptera: Hippoboscidae).</title>
        <authorList>
            <person name="Novakova E."/>
            <person name="Hypsa V."/>
            <person name="Nguyen P."/>
            <person name="Husnik F."/>
            <person name="Darby A.C."/>
        </authorList>
    </citation>
    <scope>NUCLEOTIDE SEQUENCE [LARGE SCALE GENOMIC DNA]</scope>
    <source>
        <strain evidence="12 13">CB</strain>
    </source>
</reference>
<feature type="binding site" evidence="9">
    <location>
        <position position="8"/>
    </location>
    <ligand>
        <name>a divalent metal cation</name>
        <dbReference type="ChEBI" id="CHEBI:60240"/>
    </ligand>
</feature>
<feature type="domain" description="2-C-methyl-D-erythritol 2,4-cyclodiphosphate synthase" evidence="11">
    <location>
        <begin position="1"/>
        <end position="154"/>
    </location>
</feature>
<protein>
    <recommendedName>
        <fullName evidence="5 9">2-C-methyl-D-erythritol 2,4-cyclodiphosphate synthase</fullName>
        <shortName evidence="9">MECDP-synthase</shortName>
        <shortName evidence="9">MECPP-synthase</shortName>
        <shortName evidence="9">MECPS</shortName>
        <ecNumber evidence="5 9">4.6.1.12</ecNumber>
    </recommendedName>
</protein>
<comment type="subunit">
    <text evidence="4 9">Homotrimer.</text>
</comment>
<feature type="binding site" evidence="9">
    <location>
        <position position="10"/>
    </location>
    <ligand>
        <name>a divalent metal cation</name>
        <dbReference type="ChEBI" id="CHEBI:60240"/>
    </ligand>
</feature>
<dbReference type="InterPro" id="IPR020555">
    <property type="entry name" value="MECDP_synthase_CS"/>
</dbReference>
<evidence type="ECO:0000256" key="6">
    <source>
        <dbReference type="ARBA" id="ARBA00022723"/>
    </source>
</evidence>
<dbReference type="Gene3D" id="3.30.1330.50">
    <property type="entry name" value="2-C-methyl-D-erythritol 2,4-cyclodiphosphate synthase"/>
    <property type="match status" value="1"/>
</dbReference>
<evidence type="ECO:0000313" key="12">
    <source>
        <dbReference type="EMBL" id="AMA65076.1"/>
    </source>
</evidence>
<comment type="similarity">
    <text evidence="3 9 10">Belongs to the IspF family.</text>
</comment>
<dbReference type="PANTHER" id="PTHR43181:SF1">
    <property type="entry name" value="2-C-METHYL-D-ERYTHRITOL 2,4-CYCLODIPHOSPHATE SYNTHASE, CHLOROPLASTIC"/>
    <property type="match status" value="1"/>
</dbReference>
<sequence length="159" mass="17366">MRIGHGFDIHKFGGKDPIILCGVKIPYEQGIIAYSDGDVALHSLIDAILGASALGDIGKLFPDTNPTFKKADSRSLLCQAYSYVLKKGYIINNIDITIITEVPKILPYFFEMRKNISSDLGCHIDDINVKSTTTETLGFIGMKKGIACTSVVLLVNNNK</sequence>
<evidence type="ECO:0000256" key="4">
    <source>
        <dbReference type="ARBA" id="ARBA00011233"/>
    </source>
</evidence>
<dbReference type="KEGG" id="asy:AUT07_00518"/>
<comment type="cofactor">
    <cofactor evidence="9">
        <name>a divalent metal cation</name>
        <dbReference type="ChEBI" id="CHEBI:60240"/>
    </cofactor>
    <text evidence="9">Binds 1 divalent metal cation per subunit.</text>
</comment>
<name>A0A0X9VMV5_9GAMM</name>
<evidence type="ECO:0000256" key="10">
    <source>
        <dbReference type="RuleBase" id="RU004395"/>
    </source>
</evidence>
<comment type="caution">
    <text evidence="9">Lacks conserved residue(s) required for the propagation of feature annotation.</text>
</comment>
<keyword evidence="13" id="KW-1185">Reference proteome</keyword>
<evidence type="ECO:0000313" key="13">
    <source>
        <dbReference type="Proteomes" id="UP000069926"/>
    </source>
</evidence>
<dbReference type="CDD" id="cd00554">
    <property type="entry name" value="MECDP_synthase"/>
    <property type="match status" value="1"/>
</dbReference>
<dbReference type="EC" id="4.6.1.12" evidence="5 9"/>
<evidence type="ECO:0000256" key="7">
    <source>
        <dbReference type="ARBA" id="ARBA00023229"/>
    </source>
</evidence>
<gene>
    <name evidence="9 12" type="primary">ispF</name>
    <name evidence="12" type="ORF">AUT07_00518</name>
</gene>
<feature type="binding site" evidence="9">
    <location>
        <begin position="132"/>
        <end position="135"/>
    </location>
    <ligand>
        <name>4-CDP-2-C-methyl-D-erythritol 2-phosphate</name>
        <dbReference type="ChEBI" id="CHEBI:57919"/>
    </ligand>
</feature>
<evidence type="ECO:0000256" key="1">
    <source>
        <dbReference type="ARBA" id="ARBA00000200"/>
    </source>
</evidence>
<dbReference type="HAMAP" id="MF_00107">
    <property type="entry name" value="IspF"/>
    <property type="match status" value="1"/>
</dbReference>
<keyword evidence="7 9" id="KW-0414">Isoprene biosynthesis</keyword>
<dbReference type="OrthoDB" id="9804336at2"/>
<dbReference type="PATRIC" id="fig|634113.3.peg.489"/>
<dbReference type="GO" id="GO:0046872">
    <property type="term" value="F:metal ion binding"/>
    <property type="evidence" value="ECO:0007669"/>
    <property type="project" value="UniProtKB-KW"/>
</dbReference>
<dbReference type="PROSITE" id="PS01350">
    <property type="entry name" value="ISPF"/>
    <property type="match status" value="1"/>
</dbReference>
<feature type="binding site" evidence="9">
    <location>
        <position position="42"/>
    </location>
    <ligand>
        <name>a divalent metal cation</name>
        <dbReference type="ChEBI" id="CHEBI:60240"/>
    </ligand>
</feature>
<dbReference type="Proteomes" id="UP000069926">
    <property type="component" value="Chromosome"/>
</dbReference>
<evidence type="ECO:0000256" key="2">
    <source>
        <dbReference type="ARBA" id="ARBA00004709"/>
    </source>
</evidence>
<evidence type="ECO:0000256" key="8">
    <source>
        <dbReference type="ARBA" id="ARBA00023239"/>
    </source>
</evidence>
<keyword evidence="6 9" id="KW-0479">Metal-binding</keyword>
<dbReference type="FunFam" id="3.30.1330.50:FF:000001">
    <property type="entry name" value="2-C-methyl-D-erythritol 2,4-cyclodiphosphate synthase"/>
    <property type="match status" value="1"/>
</dbReference>
<dbReference type="GO" id="GO:0008685">
    <property type="term" value="F:2-C-methyl-D-erythritol 2,4-cyclodiphosphate synthase activity"/>
    <property type="evidence" value="ECO:0007669"/>
    <property type="project" value="UniProtKB-UniRule"/>
</dbReference>
<dbReference type="SUPFAM" id="SSF69765">
    <property type="entry name" value="IpsF-like"/>
    <property type="match status" value="1"/>
</dbReference>
<feature type="binding site" evidence="9">
    <location>
        <begin position="56"/>
        <end position="58"/>
    </location>
    <ligand>
        <name>4-CDP-2-C-methyl-D-erythritol 2-phosphate</name>
        <dbReference type="ChEBI" id="CHEBI:57919"/>
    </ligand>
</feature>
<evidence type="ECO:0000256" key="3">
    <source>
        <dbReference type="ARBA" id="ARBA00008480"/>
    </source>
</evidence>
<keyword evidence="8 9" id="KW-0456">Lyase</keyword>
<feature type="binding site" evidence="9">
    <location>
        <begin position="8"/>
        <end position="10"/>
    </location>
    <ligand>
        <name>4-CDP-2-C-methyl-D-erythritol 2-phosphate</name>
        <dbReference type="ChEBI" id="CHEBI:57919"/>
    </ligand>
</feature>
<dbReference type="UniPathway" id="UPA00056">
    <property type="reaction ID" value="UER00095"/>
</dbReference>
<comment type="pathway">
    <text evidence="2 9">Isoprenoid biosynthesis; isopentenyl diphosphate biosynthesis via DXP pathway; isopentenyl diphosphate from 1-deoxy-D-xylulose 5-phosphate: step 4/6.</text>
</comment>
<evidence type="ECO:0000256" key="9">
    <source>
        <dbReference type="HAMAP-Rule" id="MF_00107"/>
    </source>
</evidence>
<dbReference type="EMBL" id="CP013920">
    <property type="protein sequence ID" value="AMA65076.1"/>
    <property type="molecule type" value="Genomic_DNA"/>
</dbReference>
<comment type="catalytic activity">
    <reaction evidence="1 9 10">
        <text>4-CDP-2-C-methyl-D-erythritol 2-phosphate = 2-C-methyl-D-erythritol 2,4-cyclic diphosphate + CMP</text>
        <dbReference type="Rhea" id="RHEA:23864"/>
        <dbReference type="ChEBI" id="CHEBI:57919"/>
        <dbReference type="ChEBI" id="CHEBI:58483"/>
        <dbReference type="ChEBI" id="CHEBI:60377"/>
        <dbReference type="EC" id="4.6.1.12"/>
    </reaction>
</comment>
<dbReference type="GO" id="GO:0019288">
    <property type="term" value="P:isopentenyl diphosphate biosynthetic process, methylerythritol 4-phosphate pathway"/>
    <property type="evidence" value="ECO:0007669"/>
    <property type="project" value="UniProtKB-UniRule"/>
</dbReference>
<dbReference type="InterPro" id="IPR003526">
    <property type="entry name" value="MECDP_synthase"/>
</dbReference>
<dbReference type="RefSeq" id="WP_066283769.1">
    <property type="nucleotide sequence ID" value="NZ_CP013920.1"/>
</dbReference>
<dbReference type="Pfam" id="PF02542">
    <property type="entry name" value="YgbB"/>
    <property type="match status" value="1"/>
</dbReference>
<feature type="binding site" evidence="9">
    <location>
        <position position="139"/>
    </location>
    <ligand>
        <name>4-CDP-2-C-methyl-D-erythritol 2-phosphate</name>
        <dbReference type="ChEBI" id="CHEBI:57919"/>
    </ligand>
</feature>
<dbReference type="AlphaFoldDB" id="A0A0X9VMV5"/>